<gene>
    <name evidence="2" type="ORF">GCM10011494_21280</name>
</gene>
<dbReference type="PANTHER" id="PTHR43802">
    <property type="entry name" value="ENOYL-COA HYDRATASE"/>
    <property type="match status" value="1"/>
</dbReference>
<organism evidence="2 3">
    <name type="scientific">Novosphingobium endophyticum</name>
    <dbReference type="NCBI Taxonomy" id="1955250"/>
    <lineage>
        <taxon>Bacteria</taxon>
        <taxon>Pseudomonadati</taxon>
        <taxon>Pseudomonadota</taxon>
        <taxon>Alphaproteobacteria</taxon>
        <taxon>Sphingomonadales</taxon>
        <taxon>Sphingomonadaceae</taxon>
        <taxon>Novosphingobium</taxon>
    </lineage>
</organism>
<dbReference type="Pfam" id="PF00378">
    <property type="entry name" value="ECH_1"/>
    <property type="match status" value="1"/>
</dbReference>
<dbReference type="RefSeq" id="WP_188771280.1">
    <property type="nucleotide sequence ID" value="NZ_BMHK01000012.1"/>
</dbReference>
<evidence type="ECO:0000313" key="3">
    <source>
        <dbReference type="Proteomes" id="UP000608154"/>
    </source>
</evidence>
<dbReference type="EMBL" id="BMHK01000012">
    <property type="protein sequence ID" value="GGC02466.1"/>
    <property type="molecule type" value="Genomic_DNA"/>
</dbReference>
<dbReference type="PANTHER" id="PTHR43802:SF1">
    <property type="entry name" value="IP11341P-RELATED"/>
    <property type="match status" value="1"/>
</dbReference>
<dbReference type="CDD" id="cd06558">
    <property type="entry name" value="crotonase-like"/>
    <property type="match status" value="1"/>
</dbReference>
<dbReference type="Proteomes" id="UP000608154">
    <property type="component" value="Unassembled WGS sequence"/>
</dbReference>
<proteinExistence type="inferred from homology"/>
<protein>
    <submittedName>
        <fullName evidence="2">Crotonase</fullName>
    </submittedName>
</protein>
<evidence type="ECO:0000256" key="1">
    <source>
        <dbReference type="ARBA" id="ARBA00005254"/>
    </source>
</evidence>
<accession>A0A916X5Q7</accession>
<dbReference type="Gene3D" id="3.90.226.10">
    <property type="entry name" value="2-enoyl-CoA Hydratase, Chain A, domain 1"/>
    <property type="match status" value="1"/>
</dbReference>
<reference evidence="2" key="2">
    <citation type="submission" date="2020-09" db="EMBL/GenBank/DDBJ databases">
        <authorList>
            <person name="Sun Q."/>
            <person name="Zhou Y."/>
        </authorList>
    </citation>
    <scope>NUCLEOTIDE SEQUENCE</scope>
    <source>
        <strain evidence="2">CGMCC 1.15095</strain>
    </source>
</reference>
<reference evidence="2" key="1">
    <citation type="journal article" date="2014" name="Int. J. Syst. Evol. Microbiol.">
        <title>Complete genome sequence of Corynebacterium casei LMG S-19264T (=DSM 44701T), isolated from a smear-ripened cheese.</title>
        <authorList>
            <consortium name="US DOE Joint Genome Institute (JGI-PGF)"/>
            <person name="Walter F."/>
            <person name="Albersmeier A."/>
            <person name="Kalinowski J."/>
            <person name="Ruckert C."/>
        </authorList>
    </citation>
    <scope>NUCLEOTIDE SEQUENCE</scope>
    <source>
        <strain evidence="2">CGMCC 1.15095</strain>
    </source>
</reference>
<evidence type="ECO:0000313" key="2">
    <source>
        <dbReference type="EMBL" id="GGC02466.1"/>
    </source>
</evidence>
<dbReference type="InterPro" id="IPR001753">
    <property type="entry name" value="Enoyl-CoA_hydra/iso"/>
</dbReference>
<keyword evidence="3" id="KW-1185">Reference proteome</keyword>
<dbReference type="InterPro" id="IPR029045">
    <property type="entry name" value="ClpP/crotonase-like_dom_sf"/>
</dbReference>
<comment type="similarity">
    <text evidence="1">Belongs to the enoyl-CoA hydratase/isomerase family.</text>
</comment>
<sequence length="243" mass="26629">MDGENVICEIDDGVHVLSLNRPEKLNALNFAMFRQLDRHLNESLDSAACVLLRANGRSFCAGHDLDDLAANESYEAERFANAVVEKIATLPVPVVAAVQGHCMTGGLELVLAADVIIAAEGAHFADTHSKWDLVPIWGLTQRLPRRIGAYKAKELMFTGRKCDGAEAERIGLANLCVPDNELDACAREFCAGILKNSARSNRAIKKLLLDTDGMPLKQGLAWELHRSEGHGPEFLERLATMRK</sequence>
<dbReference type="GO" id="GO:0003824">
    <property type="term" value="F:catalytic activity"/>
    <property type="evidence" value="ECO:0007669"/>
    <property type="project" value="UniProtKB-ARBA"/>
</dbReference>
<name>A0A916X5Q7_9SPHN</name>
<dbReference type="AlphaFoldDB" id="A0A916X5Q7"/>
<comment type="caution">
    <text evidence="2">The sequence shown here is derived from an EMBL/GenBank/DDBJ whole genome shotgun (WGS) entry which is preliminary data.</text>
</comment>
<dbReference type="SUPFAM" id="SSF52096">
    <property type="entry name" value="ClpP/crotonase"/>
    <property type="match status" value="1"/>
</dbReference>